<accession>A0A6J7VW92</accession>
<dbReference type="EMBL" id="CAFBRW010000065">
    <property type="protein sequence ID" value="CAB5115641.1"/>
    <property type="molecule type" value="Genomic_DNA"/>
</dbReference>
<keyword evidence="1" id="KW-0472">Membrane</keyword>
<keyword evidence="1" id="KW-0812">Transmembrane</keyword>
<keyword evidence="1" id="KW-1133">Transmembrane helix</keyword>
<evidence type="ECO:0000313" key="3">
    <source>
        <dbReference type="EMBL" id="CAB5115641.1"/>
    </source>
</evidence>
<feature type="transmembrane region" description="Helical" evidence="1">
    <location>
        <begin position="74"/>
        <end position="102"/>
    </location>
</feature>
<dbReference type="AlphaFoldDB" id="A0A6J7VW92"/>
<proteinExistence type="predicted"/>
<dbReference type="Gene3D" id="2.60.40.1180">
    <property type="entry name" value="Golgi alpha-mannosidase II"/>
    <property type="match status" value="1"/>
</dbReference>
<feature type="domain" description="Glycosyl hydrolase family 36 C-terminal" evidence="2">
    <location>
        <begin position="16"/>
        <end position="93"/>
    </location>
</feature>
<dbReference type="Pfam" id="PF16874">
    <property type="entry name" value="Glyco_hydro_36C"/>
    <property type="match status" value="1"/>
</dbReference>
<evidence type="ECO:0000256" key="1">
    <source>
        <dbReference type="SAM" id="Phobius"/>
    </source>
</evidence>
<name>A0A6J7VW92_9ZZZZ</name>
<organism evidence="3">
    <name type="scientific">freshwater metagenome</name>
    <dbReference type="NCBI Taxonomy" id="449393"/>
    <lineage>
        <taxon>unclassified sequences</taxon>
        <taxon>metagenomes</taxon>
        <taxon>ecological metagenomes</taxon>
    </lineage>
</organism>
<evidence type="ECO:0000259" key="2">
    <source>
        <dbReference type="Pfam" id="PF16874"/>
    </source>
</evidence>
<reference evidence="3" key="1">
    <citation type="submission" date="2020-05" db="EMBL/GenBank/DDBJ databases">
        <authorList>
            <person name="Chiriac C."/>
            <person name="Salcher M."/>
            <person name="Ghai R."/>
            <person name="Kavagutti S V."/>
        </authorList>
    </citation>
    <scope>NUCLEOTIDE SEQUENCE</scope>
</reference>
<dbReference type="InterPro" id="IPR031705">
    <property type="entry name" value="Glyco_hydro_36_C"/>
</dbReference>
<dbReference type="InterPro" id="IPR013780">
    <property type="entry name" value="Glyco_hydro_b"/>
</dbReference>
<gene>
    <name evidence="3" type="ORF">UFOPK4424_00428</name>
</gene>
<protein>
    <submittedName>
        <fullName evidence="3">Unannotated protein</fullName>
    </submittedName>
</protein>
<sequence length="108" mass="11598">MVRVDYPDDHGLLHGVISKNKTEAIFAYIQITPTVAVNPAPLKFPGLESDATYEIKAVFPAGEPRYMSVKKPDWMSGITLSGSALSAIGVSAPILAPANAFLIEITKR</sequence>